<dbReference type="Proteomes" id="UP000557872">
    <property type="component" value="Unassembled WGS sequence"/>
</dbReference>
<dbReference type="EMBL" id="JACBAZ010000003">
    <property type="protein sequence ID" value="NWK55730.1"/>
    <property type="molecule type" value="Genomic_DNA"/>
</dbReference>
<dbReference type="SUPFAM" id="SSF52317">
    <property type="entry name" value="Class I glutamine amidotransferase-like"/>
    <property type="match status" value="1"/>
</dbReference>
<dbReference type="Gene3D" id="3.40.50.410">
    <property type="entry name" value="von Willebrand factor, type A domain"/>
    <property type="match status" value="1"/>
</dbReference>
<keyword evidence="3" id="KW-1185">Reference proteome</keyword>
<dbReference type="RefSeq" id="WP_178932274.1">
    <property type="nucleotide sequence ID" value="NZ_JACBAZ010000003.1"/>
</dbReference>
<protein>
    <recommendedName>
        <fullName evidence="4">VWFA domain-containing protein</fullName>
    </recommendedName>
</protein>
<organism evidence="2 3">
    <name type="scientific">Oceaniferula marina</name>
    <dbReference type="NCBI Taxonomy" id="2748318"/>
    <lineage>
        <taxon>Bacteria</taxon>
        <taxon>Pseudomonadati</taxon>
        <taxon>Verrucomicrobiota</taxon>
        <taxon>Verrucomicrobiia</taxon>
        <taxon>Verrucomicrobiales</taxon>
        <taxon>Verrucomicrobiaceae</taxon>
        <taxon>Oceaniferula</taxon>
    </lineage>
</organism>
<sequence length="810" mass="91028">MIRPIATALARILIGFFLIRGGYALLGQWLQFGTTWSLTTLALCGSLAAETIFQLSRYEQTVVASRRGRILLALRWSALAGLLWMLSQPVWSRMVKKEIKQEVIIVIDDSASMHLTDDGQSNTRQEIAIQALEASGLSKQLEGKMRVRTLRAARKVLGNDEQAIEGWNQATDLAGALDTVLDQVPADQLGGVVLLSDGRHNRPGRVEDIARRFGILDAPIGVLAVGDDAPPRDAAILSIQSPDAVHLGDRIRIQARLKFDGYKGKKTSVRLYQGETLLEERPVSIPQDSHREEIRFRHTPDQQGITSYRLELAALPDERFSDNNRWAFETSVTDARTNVLILESHPRWEFRYLRNLFYGRDKSIHLQYVLMNPDRISGQEDQAVHASAARPFGQAQANRLPKDEQAWRSFDVIILGDLHPDSLNTDQWKILEQCVQQRGTMLITIAGPRWMPHAHQNPSLERLLPILYTPSQRSYFHTRQSEFQIHLASAGQSHPISAQSDSRLENASIWSQFPRLRWRHPLAGVKKGAEVLLMAGPSQTQAQTAPNSAKQLDKALEALKRKRAIESNNALLVTQTYGKGKVATLLTDRIWRLREGVGDQHHHRFWGQLIRWGAGPNLRSGTPEVRLGTDQLTYSGDDPIQIMVRLRDKQRNPIKDPGLKAHIWKLRKKVATVPLSYVEESHGLHQATAPALATPGSYHITLESEKLDPKLTGNRLSSVRTVIRVVGSTSPVELSETTLNRPLMEKVAELSGGQFTTPDDASTLPSLFLTGDESREELRETSLWDHWLLLTLLLIIFTTEWSLRRKLGLP</sequence>
<dbReference type="PANTHER" id="PTHR37947:SF1">
    <property type="entry name" value="BLL2462 PROTEIN"/>
    <property type="match status" value="1"/>
</dbReference>
<dbReference type="SUPFAM" id="SSF53300">
    <property type="entry name" value="vWA-like"/>
    <property type="match status" value="1"/>
</dbReference>
<feature type="transmembrane region" description="Helical" evidence="1">
    <location>
        <begin position="68"/>
        <end position="86"/>
    </location>
</feature>
<keyword evidence="1" id="KW-0812">Transmembrane</keyword>
<gene>
    <name evidence="2" type="ORF">HW115_08920</name>
</gene>
<keyword evidence="1" id="KW-1133">Transmembrane helix</keyword>
<proteinExistence type="predicted"/>
<comment type="caution">
    <text evidence="2">The sequence shown here is derived from an EMBL/GenBank/DDBJ whole genome shotgun (WGS) entry which is preliminary data.</text>
</comment>
<keyword evidence="1" id="KW-0472">Membrane</keyword>
<dbReference type="Gene3D" id="3.40.50.880">
    <property type="match status" value="1"/>
</dbReference>
<evidence type="ECO:0000313" key="2">
    <source>
        <dbReference type="EMBL" id="NWK55730.1"/>
    </source>
</evidence>
<accession>A0A851GLS8</accession>
<dbReference type="PANTHER" id="PTHR37947">
    <property type="entry name" value="BLL2462 PROTEIN"/>
    <property type="match status" value="1"/>
</dbReference>
<evidence type="ECO:0008006" key="4">
    <source>
        <dbReference type="Google" id="ProtNLM"/>
    </source>
</evidence>
<dbReference type="AlphaFoldDB" id="A0A851GLS8"/>
<feature type="transmembrane region" description="Helical" evidence="1">
    <location>
        <begin position="12"/>
        <end position="30"/>
    </location>
</feature>
<feature type="transmembrane region" description="Helical" evidence="1">
    <location>
        <begin position="36"/>
        <end position="56"/>
    </location>
</feature>
<dbReference type="InterPro" id="IPR036465">
    <property type="entry name" value="vWFA_dom_sf"/>
</dbReference>
<evidence type="ECO:0000313" key="3">
    <source>
        <dbReference type="Proteomes" id="UP000557872"/>
    </source>
</evidence>
<reference evidence="2 3" key="1">
    <citation type="submission" date="2020-07" db="EMBL/GenBank/DDBJ databases">
        <title>Roseicoccus Jingziensis gen. nov., sp. nov., isolated from coastal seawater.</title>
        <authorList>
            <person name="Feng X."/>
        </authorList>
    </citation>
    <scope>NUCLEOTIDE SEQUENCE [LARGE SCALE GENOMIC DNA]</scope>
    <source>
        <strain evidence="2 3">N1E253</strain>
    </source>
</reference>
<evidence type="ECO:0000256" key="1">
    <source>
        <dbReference type="SAM" id="Phobius"/>
    </source>
</evidence>
<dbReference type="InterPro" id="IPR029062">
    <property type="entry name" value="Class_I_gatase-like"/>
</dbReference>
<name>A0A851GLS8_9BACT</name>